<dbReference type="Proteomes" id="UP000318704">
    <property type="component" value="Chromosome"/>
</dbReference>
<dbReference type="Pfam" id="PF02597">
    <property type="entry name" value="ThiS"/>
    <property type="match status" value="1"/>
</dbReference>
<sequence>MNIVVEYTAQVKKAVGQSREDFQVKDGCTLQELVKQVSEKHESNLKSMLFPDSGELHPSILLFVADQQVLWSESLTLQPDQVVTILSPISGG</sequence>
<dbReference type="Gene3D" id="3.10.20.30">
    <property type="match status" value="1"/>
</dbReference>
<gene>
    <name evidence="1" type="ORF">V144x_33400</name>
</gene>
<dbReference type="CDD" id="cd17040">
    <property type="entry name" value="Ubl_MoaD_like"/>
    <property type="match status" value="1"/>
</dbReference>
<dbReference type="KEGG" id="gaw:V144x_33400"/>
<dbReference type="InterPro" id="IPR003749">
    <property type="entry name" value="ThiS/MoaD-like"/>
</dbReference>
<evidence type="ECO:0000313" key="1">
    <source>
        <dbReference type="EMBL" id="QDT97857.1"/>
    </source>
</evidence>
<dbReference type="EMBL" id="CP037920">
    <property type="protein sequence ID" value="QDT97857.1"/>
    <property type="molecule type" value="Genomic_DNA"/>
</dbReference>
<protein>
    <submittedName>
        <fullName evidence="1">ThiS family protein</fullName>
    </submittedName>
</protein>
<dbReference type="InterPro" id="IPR016155">
    <property type="entry name" value="Mopterin_synth/thiamin_S_b"/>
</dbReference>
<organism evidence="1 2">
    <name type="scientific">Gimesia aquarii</name>
    <dbReference type="NCBI Taxonomy" id="2527964"/>
    <lineage>
        <taxon>Bacteria</taxon>
        <taxon>Pseudomonadati</taxon>
        <taxon>Planctomycetota</taxon>
        <taxon>Planctomycetia</taxon>
        <taxon>Planctomycetales</taxon>
        <taxon>Planctomycetaceae</taxon>
        <taxon>Gimesia</taxon>
    </lineage>
</organism>
<dbReference type="InterPro" id="IPR012675">
    <property type="entry name" value="Beta-grasp_dom_sf"/>
</dbReference>
<accession>A0A517VXX9</accession>
<dbReference type="AlphaFoldDB" id="A0A517VXX9"/>
<dbReference type="SUPFAM" id="SSF54285">
    <property type="entry name" value="MoaD/ThiS"/>
    <property type="match status" value="1"/>
</dbReference>
<reference evidence="1 2" key="1">
    <citation type="submission" date="2019-03" db="EMBL/GenBank/DDBJ databases">
        <title>Deep-cultivation of Planctomycetes and their phenomic and genomic characterization uncovers novel biology.</title>
        <authorList>
            <person name="Wiegand S."/>
            <person name="Jogler M."/>
            <person name="Boedeker C."/>
            <person name="Pinto D."/>
            <person name="Vollmers J."/>
            <person name="Rivas-Marin E."/>
            <person name="Kohn T."/>
            <person name="Peeters S.H."/>
            <person name="Heuer A."/>
            <person name="Rast P."/>
            <person name="Oberbeckmann S."/>
            <person name="Bunk B."/>
            <person name="Jeske O."/>
            <person name="Meyerdierks A."/>
            <person name="Storesund J.E."/>
            <person name="Kallscheuer N."/>
            <person name="Luecker S."/>
            <person name="Lage O.M."/>
            <person name="Pohl T."/>
            <person name="Merkel B.J."/>
            <person name="Hornburger P."/>
            <person name="Mueller R.-W."/>
            <person name="Bruemmer F."/>
            <person name="Labrenz M."/>
            <person name="Spormann A.M."/>
            <person name="Op den Camp H."/>
            <person name="Overmann J."/>
            <person name="Amann R."/>
            <person name="Jetten M.S.M."/>
            <person name="Mascher T."/>
            <person name="Medema M.H."/>
            <person name="Devos D.P."/>
            <person name="Kaster A.-K."/>
            <person name="Ovreas L."/>
            <person name="Rohde M."/>
            <person name="Galperin M.Y."/>
            <person name="Jogler C."/>
        </authorList>
    </citation>
    <scope>NUCLEOTIDE SEQUENCE [LARGE SCALE GENOMIC DNA]</scope>
    <source>
        <strain evidence="1 2">V144</strain>
    </source>
</reference>
<evidence type="ECO:0000313" key="2">
    <source>
        <dbReference type="Proteomes" id="UP000318704"/>
    </source>
</evidence>
<name>A0A517VXX9_9PLAN</name>
<proteinExistence type="predicted"/>
<dbReference type="RefSeq" id="WP_144986147.1">
    <property type="nucleotide sequence ID" value="NZ_CP037920.1"/>
</dbReference>